<accession>A0ABY2T2P5</accession>
<proteinExistence type="predicted"/>
<reference evidence="1 2" key="1">
    <citation type="submission" date="2019-04" db="EMBL/GenBank/DDBJ databases">
        <title>Lysinibacillus genome sequencing.</title>
        <authorList>
            <person name="Dunlap C."/>
        </authorList>
    </citation>
    <scope>NUCLEOTIDE SEQUENCE [LARGE SCALE GENOMIC DNA]</scope>
    <source>
        <strain evidence="1 2">KCTC 33042</strain>
    </source>
</reference>
<organism evidence="1 2">
    <name type="scientific">Lysinibacillus tabacifolii</name>
    <dbReference type="NCBI Taxonomy" id="1173107"/>
    <lineage>
        <taxon>Bacteria</taxon>
        <taxon>Bacillati</taxon>
        <taxon>Bacillota</taxon>
        <taxon>Bacilli</taxon>
        <taxon>Bacillales</taxon>
        <taxon>Bacillaceae</taxon>
        <taxon>Lysinibacillus</taxon>
    </lineage>
</organism>
<evidence type="ECO:0000313" key="2">
    <source>
        <dbReference type="Proteomes" id="UP000308330"/>
    </source>
</evidence>
<evidence type="ECO:0008006" key="3">
    <source>
        <dbReference type="Google" id="ProtNLM"/>
    </source>
</evidence>
<sequence length="86" mass="10240">MDETKQYYTPKEIAEKSDYKVDTIRRIAALFEEHNRHFSKQGSRGRVYDDYALASFLLYKSRVEEIGERDAIRFALKVIYSINIDR</sequence>
<keyword evidence="2" id="KW-1185">Reference proteome</keyword>
<gene>
    <name evidence="1" type="ORF">FC748_03510</name>
</gene>
<name>A0ABY2T2P5_9BACI</name>
<evidence type="ECO:0000313" key="1">
    <source>
        <dbReference type="EMBL" id="TKI50295.1"/>
    </source>
</evidence>
<dbReference type="Proteomes" id="UP000308330">
    <property type="component" value="Unassembled WGS sequence"/>
</dbReference>
<comment type="caution">
    <text evidence="1">The sequence shown here is derived from an EMBL/GenBank/DDBJ whole genome shotgun (WGS) entry which is preliminary data.</text>
</comment>
<dbReference type="EMBL" id="SZPT01000001">
    <property type="protein sequence ID" value="TKI50295.1"/>
    <property type="molecule type" value="Genomic_DNA"/>
</dbReference>
<protein>
    <recommendedName>
        <fullName evidence="3">MerR family transcriptional regulator</fullName>
    </recommendedName>
</protein>
<dbReference type="RefSeq" id="WP_108029702.1">
    <property type="nucleotide sequence ID" value="NZ_PYUE01000002.1"/>
</dbReference>